<dbReference type="EMBL" id="NEDP02000337">
    <property type="protein sequence ID" value="OWF56094.1"/>
    <property type="molecule type" value="Genomic_DNA"/>
</dbReference>
<dbReference type="GO" id="GO:0002940">
    <property type="term" value="P:tRNA N2-guanine methylation"/>
    <property type="evidence" value="ECO:0007669"/>
    <property type="project" value="TreeGrafter"/>
</dbReference>
<comment type="catalytic activity">
    <reaction evidence="15">
        <text>guanosine(26) in tRNA + 2 S-adenosyl-L-methionine = N(2)-dimethylguanosine(26) in tRNA + 2 S-adenosyl-L-homocysteine + 2 H(+)</text>
        <dbReference type="Rhea" id="RHEA:43140"/>
        <dbReference type="Rhea" id="RHEA-COMP:10359"/>
        <dbReference type="Rhea" id="RHEA-COMP:10360"/>
        <dbReference type="ChEBI" id="CHEBI:15378"/>
        <dbReference type="ChEBI" id="CHEBI:57856"/>
        <dbReference type="ChEBI" id="CHEBI:59789"/>
        <dbReference type="ChEBI" id="CHEBI:74269"/>
        <dbReference type="ChEBI" id="CHEBI:74513"/>
        <dbReference type="EC" id="2.1.1.216"/>
    </reaction>
</comment>
<dbReference type="Proteomes" id="UP000242188">
    <property type="component" value="Unassembled WGS sequence"/>
</dbReference>
<comment type="subcellular location">
    <subcellularLocation>
        <location evidence="1">Nucleus</location>
        <location evidence="1">Nucleolus</location>
    </subcellularLocation>
</comment>
<evidence type="ECO:0000256" key="9">
    <source>
        <dbReference type="ARBA" id="ARBA00022723"/>
    </source>
</evidence>
<protein>
    <recommendedName>
        <fullName evidence="15">tRNA (guanine(26)-N(2))-dimethyltransferase</fullName>
        <ecNumber evidence="15">2.1.1.216</ecNumber>
    </recommendedName>
</protein>
<evidence type="ECO:0000256" key="10">
    <source>
        <dbReference type="ARBA" id="ARBA00022771"/>
    </source>
</evidence>
<evidence type="ECO:0000256" key="14">
    <source>
        <dbReference type="ARBA" id="ARBA00023242"/>
    </source>
</evidence>
<evidence type="ECO:0000256" key="4">
    <source>
        <dbReference type="ARBA" id="ARBA00022555"/>
    </source>
</evidence>
<evidence type="ECO:0000313" key="17">
    <source>
        <dbReference type="Proteomes" id="UP000242188"/>
    </source>
</evidence>
<evidence type="ECO:0000256" key="12">
    <source>
        <dbReference type="ARBA" id="ARBA00022843"/>
    </source>
</evidence>
<comment type="similarity">
    <text evidence="15">Belongs to the class I-like SAM-binding methyltransferase superfamily. Trm1 family.</text>
</comment>
<evidence type="ECO:0000256" key="11">
    <source>
        <dbReference type="ARBA" id="ARBA00022833"/>
    </source>
</evidence>
<sequence length="473" mass="52966">MGKQDTDSDCGSPEGKIMTELGVSVLSKVGKTPLEKSKFYNARLALIREAVLNTLCTMTRETTETLHCVDAVGGTGVTGLQWKVRLKNLVHVTITEKEHITEVQSNCERNRISDCPLPLDMSRVPGDPMVSQRDQEVHTCKCTAPVLLHMEAFDFVYLYPHSNISGHIDAAVTNIRNNGVLCLVSTDSTHQFTRSAVSVRRHFGATVTKTEYLKELAARVIIGSIVRAAAKCNKGVEVLYVLFVEDFFLVAVKVLRGPKFADSCTDRIRRLLHCQMCEERVFYPLTNTPIEHPYTLLPCRCQDTTPGKTALVLGPMWSGELFSSVFLARNLINAKEEQFSKKLHSIWTVMLDEVRCVQSIVPKETENGSNPTEEPCVKRQKLCDSGVSQMSTESGSDHEQMPPFFYNVLRRKWKGIDVPKYPVLLDLLHREGHRASRTHFDFGGIRTSATLTDVTLILSKHCQLTQQSSVPVE</sequence>
<keyword evidence="4 15" id="KW-0820">tRNA-binding</keyword>
<dbReference type="GO" id="GO:0160104">
    <property type="term" value="F:tRNA (guanine(26)-N2)-dimethyltransferase activity"/>
    <property type="evidence" value="ECO:0007669"/>
    <property type="project" value="UniProtKB-UniRule"/>
</dbReference>
<keyword evidence="7 15" id="KW-0949">S-adenosyl-L-methionine</keyword>
<dbReference type="Pfam" id="PF02005">
    <property type="entry name" value="TRM"/>
    <property type="match status" value="1"/>
</dbReference>
<dbReference type="GO" id="GO:0008270">
    <property type="term" value="F:zinc ion binding"/>
    <property type="evidence" value="ECO:0007669"/>
    <property type="project" value="UniProtKB-KW"/>
</dbReference>
<dbReference type="GO" id="GO:0000049">
    <property type="term" value="F:tRNA binding"/>
    <property type="evidence" value="ECO:0007669"/>
    <property type="project" value="UniProtKB-UniRule"/>
</dbReference>
<evidence type="ECO:0000313" key="16">
    <source>
        <dbReference type="EMBL" id="OWF56094.1"/>
    </source>
</evidence>
<dbReference type="AlphaFoldDB" id="A0A210R5C1"/>
<evidence type="ECO:0000256" key="3">
    <source>
        <dbReference type="ARBA" id="ARBA00022553"/>
    </source>
</evidence>
<keyword evidence="14" id="KW-0539">Nucleus</keyword>
<dbReference type="OrthoDB" id="6349953at2759"/>
<accession>A0A210R5C1</accession>
<evidence type="ECO:0000256" key="8">
    <source>
        <dbReference type="ARBA" id="ARBA00022694"/>
    </source>
</evidence>
<dbReference type="PANTHER" id="PTHR10631:SF1">
    <property type="entry name" value="TRMT1-LIKE PROTEIN"/>
    <property type="match status" value="1"/>
</dbReference>
<keyword evidence="13 15" id="KW-0694">RNA-binding</keyword>
<keyword evidence="12" id="KW-0832">Ubl conjugation</keyword>
<evidence type="ECO:0000256" key="2">
    <source>
        <dbReference type="ARBA" id="ARBA00022499"/>
    </source>
</evidence>
<dbReference type="Gene3D" id="3.40.50.150">
    <property type="entry name" value="Vaccinia Virus protein VP39"/>
    <property type="match status" value="1"/>
</dbReference>
<evidence type="ECO:0000256" key="6">
    <source>
        <dbReference type="ARBA" id="ARBA00022679"/>
    </source>
</evidence>
<gene>
    <name evidence="16" type="ORF">KP79_PYT03663</name>
</gene>
<dbReference type="InterPro" id="IPR029063">
    <property type="entry name" value="SAM-dependent_MTases_sf"/>
</dbReference>
<keyword evidence="17" id="KW-1185">Reference proteome</keyword>
<keyword evidence="11" id="KW-0862">Zinc</keyword>
<name>A0A210R5C1_MIZYE</name>
<proteinExistence type="inferred from homology"/>
<dbReference type="PROSITE" id="PS51626">
    <property type="entry name" value="SAM_MT_TRM1"/>
    <property type="match status" value="1"/>
</dbReference>
<evidence type="ECO:0000256" key="7">
    <source>
        <dbReference type="ARBA" id="ARBA00022691"/>
    </source>
</evidence>
<dbReference type="InterPro" id="IPR042296">
    <property type="entry name" value="tRNA_met_Trm1_C"/>
</dbReference>
<dbReference type="SUPFAM" id="SSF53335">
    <property type="entry name" value="S-adenosyl-L-methionine-dependent methyltransferases"/>
    <property type="match status" value="1"/>
</dbReference>
<dbReference type="EC" id="2.1.1.216" evidence="15"/>
<dbReference type="Gene3D" id="3.30.56.70">
    <property type="entry name" value="N2,N2-dimethylguanosine tRNA methyltransferase, C-terminal domain"/>
    <property type="match status" value="1"/>
</dbReference>
<keyword evidence="6 15" id="KW-0808">Transferase</keyword>
<dbReference type="GO" id="GO:0005730">
    <property type="term" value="C:nucleolus"/>
    <property type="evidence" value="ECO:0007669"/>
    <property type="project" value="UniProtKB-SubCell"/>
</dbReference>
<evidence type="ECO:0000256" key="5">
    <source>
        <dbReference type="ARBA" id="ARBA00022603"/>
    </source>
</evidence>
<keyword evidence="10" id="KW-0863">Zinc-finger</keyword>
<keyword evidence="8 15" id="KW-0819">tRNA processing</keyword>
<comment type="caution">
    <text evidence="16">The sequence shown here is derived from an EMBL/GenBank/DDBJ whole genome shotgun (WGS) entry which is preliminary data.</text>
</comment>
<keyword evidence="2" id="KW-1017">Isopeptide bond</keyword>
<evidence type="ECO:0000256" key="15">
    <source>
        <dbReference type="PROSITE-ProRule" id="PRU00958"/>
    </source>
</evidence>
<evidence type="ECO:0000256" key="1">
    <source>
        <dbReference type="ARBA" id="ARBA00004604"/>
    </source>
</evidence>
<reference evidence="16 17" key="1">
    <citation type="journal article" date="2017" name="Nat. Ecol. Evol.">
        <title>Scallop genome provides insights into evolution of bilaterian karyotype and development.</title>
        <authorList>
            <person name="Wang S."/>
            <person name="Zhang J."/>
            <person name="Jiao W."/>
            <person name="Li J."/>
            <person name="Xun X."/>
            <person name="Sun Y."/>
            <person name="Guo X."/>
            <person name="Huan P."/>
            <person name="Dong B."/>
            <person name="Zhang L."/>
            <person name="Hu X."/>
            <person name="Sun X."/>
            <person name="Wang J."/>
            <person name="Zhao C."/>
            <person name="Wang Y."/>
            <person name="Wang D."/>
            <person name="Huang X."/>
            <person name="Wang R."/>
            <person name="Lv J."/>
            <person name="Li Y."/>
            <person name="Zhang Z."/>
            <person name="Liu B."/>
            <person name="Lu W."/>
            <person name="Hui Y."/>
            <person name="Liang J."/>
            <person name="Zhou Z."/>
            <person name="Hou R."/>
            <person name="Li X."/>
            <person name="Liu Y."/>
            <person name="Li H."/>
            <person name="Ning X."/>
            <person name="Lin Y."/>
            <person name="Zhao L."/>
            <person name="Xing Q."/>
            <person name="Dou J."/>
            <person name="Li Y."/>
            <person name="Mao J."/>
            <person name="Guo H."/>
            <person name="Dou H."/>
            <person name="Li T."/>
            <person name="Mu C."/>
            <person name="Jiang W."/>
            <person name="Fu Q."/>
            <person name="Fu X."/>
            <person name="Miao Y."/>
            <person name="Liu J."/>
            <person name="Yu Q."/>
            <person name="Li R."/>
            <person name="Liao H."/>
            <person name="Li X."/>
            <person name="Kong Y."/>
            <person name="Jiang Z."/>
            <person name="Chourrout D."/>
            <person name="Li R."/>
            <person name="Bao Z."/>
        </authorList>
    </citation>
    <scope>NUCLEOTIDE SEQUENCE [LARGE SCALE GENOMIC DNA]</scope>
    <source>
        <strain evidence="16 17">PY_sf001</strain>
    </source>
</reference>
<organism evidence="16 17">
    <name type="scientific">Mizuhopecten yessoensis</name>
    <name type="common">Japanese scallop</name>
    <name type="synonym">Patinopecten yessoensis</name>
    <dbReference type="NCBI Taxonomy" id="6573"/>
    <lineage>
        <taxon>Eukaryota</taxon>
        <taxon>Metazoa</taxon>
        <taxon>Spiralia</taxon>
        <taxon>Lophotrochozoa</taxon>
        <taxon>Mollusca</taxon>
        <taxon>Bivalvia</taxon>
        <taxon>Autobranchia</taxon>
        <taxon>Pteriomorphia</taxon>
        <taxon>Pectinida</taxon>
        <taxon>Pectinoidea</taxon>
        <taxon>Pectinidae</taxon>
        <taxon>Mizuhopecten</taxon>
    </lineage>
</organism>
<evidence type="ECO:0000256" key="13">
    <source>
        <dbReference type="ARBA" id="ARBA00022884"/>
    </source>
</evidence>
<dbReference type="STRING" id="6573.A0A210R5C1"/>
<keyword evidence="3" id="KW-0597">Phosphoprotein</keyword>
<dbReference type="PANTHER" id="PTHR10631">
    <property type="entry name" value="N 2 ,N 2 -DIMETHYLGUANOSINE TRNA METHYLTRANSFERASE"/>
    <property type="match status" value="1"/>
</dbReference>
<keyword evidence="9" id="KW-0479">Metal-binding</keyword>
<dbReference type="InterPro" id="IPR002905">
    <property type="entry name" value="Trm1"/>
</dbReference>
<keyword evidence="5 15" id="KW-0489">Methyltransferase</keyword>